<reference evidence="4 5" key="1">
    <citation type="submission" date="2015-06" db="EMBL/GenBank/DDBJ databases">
        <title>The Genome Sequence of Enterococcus durans 4EA1.</title>
        <authorList>
            <consortium name="The Broad Institute Genomics Platform"/>
            <consortium name="The Broad Institute Genome Sequencing Center for Infectious Disease"/>
            <person name="Earl A.M."/>
            <person name="Van Tyne D."/>
            <person name="Lebreton F."/>
            <person name="Saavedra J.T."/>
            <person name="Gilmore M.S."/>
            <person name="Manson Mcguire A."/>
            <person name="Clock S."/>
            <person name="Crupain M."/>
            <person name="Rangan U."/>
            <person name="Young S."/>
            <person name="Abouelleil A."/>
            <person name="Cao P."/>
            <person name="Chapman S.B."/>
            <person name="Griggs A."/>
            <person name="Priest M."/>
            <person name="Shea T."/>
            <person name="Wortman J."/>
            <person name="Nusbaum C."/>
            <person name="Birren B."/>
        </authorList>
    </citation>
    <scope>NUCLEOTIDE SEQUENCE [LARGE SCALE GENOMIC DNA]</scope>
    <source>
        <strain evidence="4 5">4EA1</strain>
    </source>
</reference>
<dbReference type="EMBL" id="LEPB01000001">
    <property type="protein sequence ID" value="RCA11881.1"/>
    <property type="molecule type" value="Genomic_DNA"/>
</dbReference>
<keyword evidence="2" id="KW-0472">Membrane</keyword>
<keyword evidence="2" id="KW-0812">Transmembrane</keyword>
<comment type="caution">
    <text evidence="4">The sequence shown here is derived from an EMBL/GenBank/DDBJ whole genome shotgun (WGS) entry which is preliminary data.</text>
</comment>
<dbReference type="InterPro" id="IPR010982">
    <property type="entry name" value="Lambda_DNA-bd_dom_sf"/>
</dbReference>
<feature type="domain" description="HTH cro/C1-type" evidence="3">
    <location>
        <begin position="7"/>
        <end position="61"/>
    </location>
</feature>
<dbReference type="PANTHER" id="PTHR46558:SF11">
    <property type="entry name" value="HTH-TYPE TRANSCRIPTIONAL REGULATOR XRE"/>
    <property type="match status" value="1"/>
</dbReference>
<dbReference type="Proteomes" id="UP000252797">
    <property type="component" value="Unassembled WGS sequence"/>
</dbReference>
<name>A0A367CGY5_9ENTE</name>
<dbReference type="Gene3D" id="1.10.260.40">
    <property type="entry name" value="lambda repressor-like DNA-binding domains"/>
    <property type="match status" value="1"/>
</dbReference>
<gene>
    <name evidence="4" type="ORF">EA71_00085</name>
</gene>
<keyword evidence="1" id="KW-0238">DNA-binding</keyword>
<dbReference type="InterPro" id="IPR001387">
    <property type="entry name" value="Cro/C1-type_HTH"/>
</dbReference>
<dbReference type="RefSeq" id="WP_177952433.1">
    <property type="nucleotide sequence ID" value="NZ_CABGIZ010000005.1"/>
</dbReference>
<dbReference type="GO" id="GO:0003677">
    <property type="term" value="F:DNA binding"/>
    <property type="evidence" value="ECO:0007669"/>
    <property type="project" value="UniProtKB-KW"/>
</dbReference>
<feature type="transmembrane region" description="Helical" evidence="2">
    <location>
        <begin position="123"/>
        <end position="144"/>
    </location>
</feature>
<dbReference type="AlphaFoldDB" id="A0A367CGY5"/>
<sequence>MEIGRKLKMERKKAGKSQQQIADHLLVTRQAISNWENEKSRPDIDTLIKICEYYKISLSYFTSVEDSQPIQESENLEVEEISSSTDSETEKSKIYKKMTPFILLLSIIITLVAMLPAKINIPFLFFFSLGIIFLSVSLFVYYLVKQFFDSEK</sequence>
<organism evidence="4 5">
    <name type="scientific">Enterococcus durans</name>
    <dbReference type="NCBI Taxonomy" id="53345"/>
    <lineage>
        <taxon>Bacteria</taxon>
        <taxon>Bacillati</taxon>
        <taxon>Bacillota</taxon>
        <taxon>Bacilli</taxon>
        <taxon>Lactobacillales</taxon>
        <taxon>Enterococcaceae</taxon>
        <taxon>Enterococcus</taxon>
    </lineage>
</organism>
<dbReference type="PROSITE" id="PS50943">
    <property type="entry name" value="HTH_CROC1"/>
    <property type="match status" value="1"/>
</dbReference>
<evidence type="ECO:0000256" key="1">
    <source>
        <dbReference type="ARBA" id="ARBA00023125"/>
    </source>
</evidence>
<dbReference type="SUPFAM" id="SSF47413">
    <property type="entry name" value="lambda repressor-like DNA-binding domains"/>
    <property type="match status" value="1"/>
</dbReference>
<evidence type="ECO:0000259" key="3">
    <source>
        <dbReference type="PROSITE" id="PS50943"/>
    </source>
</evidence>
<evidence type="ECO:0000256" key="2">
    <source>
        <dbReference type="SAM" id="Phobius"/>
    </source>
</evidence>
<dbReference type="SMART" id="SM00530">
    <property type="entry name" value="HTH_XRE"/>
    <property type="match status" value="1"/>
</dbReference>
<keyword evidence="2" id="KW-1133">Transmembrane helix</keyword>
<proteinExistence type="predicted"/>
<dbReference type="CDD" id="cd00093">
    <property type="entry name" value="HTH_XRE"/>
    <property type="match status" value="1"/>
</dbReference>
<accession>A0A367CGY5</accession>
<evidence type="ECO:0000313" key="4">
    <source>
        <dbReference type="EMBL" id="RCA11881.1"/>
    </source>
</evidence>
<evidence type="ECO:0000313" key="5">
    <source>
        <dbReference type="Proteomes" id="UP000252797"/>
    </source>
</evidence>
<feature type="transmembrane region" description="Helical" evidence="2">
    <location>
        <begin position="101"/>
        <end position="117"/>
    </location>
</feature>
<protein>
    <recommendedName>
        <fullName evidence="3">HTH cro/C1-type domain-containing protein</fullName>
    </recommendedName>
</protein>
<dbReference type="PANTHER" id="PTHR46558">
    <property type="entry name" value="TRACRIPTIONAL REGULATORY PROTEIN-RELATED-RELATED"/>
    <property type="match status" value="1"/>
</dbReference>
<dbReference type="Pfam" id="PF01381">
    <property type="entry name" value="HTH_3"/>
    <property type="match status" value="1"/>
</dbReference>